<accession>A0AA43XL23</accession>
<dbReference type="InterPro" id="IPR000160">
    <property type="entry name" value="GGDEF_dom"/>
</dbReference>
<keyword evidence="4" id="KW-1185">Reference proteome</keyword>
<protein>
    <submittedName>
        <fullName evidence="3">Diguanylate cyclase</fullName>
    </submittedName>
</protein>
<dbReference type="SUPFAM" id="SSF55073">
    <property type="entry name" value="Nucleotide cyclase"/>
    <property type="match status" value="1"/>
</dbReference>
<comment type="caution">
    <text evidence="3">The sequence shown here is derived from an EMBL/GenBank/DDBJ whole genome shotgun (WGS) entry which is preliminary data.</text>
</comment>
<dbReference type="CDD" id="cd00130">
    <property type="entry name" value="PAS"/>
    <property type="match status" value="1"/>
</dbReference>
<dbReference type="Gene3D" id="1.10.3210.10">
    <property type="entry name" value="Hypothetical protein af1432"/>
    <property type="match status" value="1"/>
</dbReference>
<dbReference type="PROSITE" id="PS51832">
    <property type="entry name" value="HD_GYP"/>
    <property type="match status" value="1"/>
</dbReference>
<dbReference type="InterPro" id="IPR029787">
    <property type="entry name" value="Nucleotide_cyclase"/>
</dbReference>
<dbReference type="PANTHER" id="PTHR43155:SF2">
    <property type="entry name" value="CYCLIC DI-GMP PHOSPHODIESTERASE PA4108"/>
    <property type="match status" value="1"/>
</dbReference>
<dbReference type="Pfam" id="PF08447">
    <property type="entry name" value="PAS_3"/>
    <property type="match status" value="1"/>
</dbReference>
<dbReference type="RefSeq" id="WP_160720686.1">
    <property type="nucleotide sequence ID" value="NZ_SUMG01000007.1"/>
</dbReference>
<feature type="domain" description="GGDEF" evidence="1">
    <location>
        <begin position="358"/>
        <end position="489"/>
    </location>
</feature>
<gene>
    <name evidence="3" type="ORF">ISALK_07180</name>
</gene>
<dbReference type="SMART" id="SM00471">
    <property type="entry name" value="HDc"/>
    <property type="match status" value="1"/>
</dbReference>
<proteinExistence type="predicted"/>
<dbReference type="Proteomes" id="UP000449710">
    <property type="component" value="Unassembled WGS sequence"/>
</dbReference>
<dbReference type="InterPro" id="IPR043128">
    <property type="entry name" value="Rev_trsase/Diguanyl_cyclase"/>
</dbReference>
<dbReference type="NCBIfam" id="TIGR00277">
    <property type="entry name" value="HDIG"/>
    <property type="match status" value="1"/>
</dbReference>
<name>A0AA43XL23_9CLOT</name>
<dbReference type="PROSITE" id="PS50887">
    <property type="entry name" value="GGDEF"/>
    <property type="match status" value="1"/>
</dbReference>
<dbReference type="InterPro" id="IPR003607">
    <property type="entry name" value="HD/PDEase_dom"/>
</dbReference>
<evidence type="ECO:0000259" key="1">
    <source>
        <dbReference type="PROSITE" id="PS50887"/>
    </source>
</evidence>
<dbReference type="Pfam" id="PF13487">
    <property type="entry name" value="HD_5"/>
    <property type="match status" value="1"/>
</dbReference>
<dbReference type="InterPro" id="IPR013655">
    <property type="entry name" value="PAS_fold_3"/>
</dbReference>
<dbReference type="AlphaFoldDB" id="A0AA43XL23"/>
<dbReference type="InterPro" id="IPR037522">
    <property type="entry name" value="HD_GYP_dom"/>
</dbReference>
<reference evidence="3 4" key="1">
    <citation type="submission" date="2019-04" db="EMBL/GenBank/DDBJ databases">
        <title>Isachenkonia alkalipeptolytica gen. nov. sp. nov. a new anaerobic, alkiliphilic organothrophic bacterium capable to reduce synthesized ferrihydrite isolated from a soda lake.</title>
        <authorList>
            <person name="Toshchakov S.V."/>
            <person name="Zavarzina D.G."/>
            <person name="Zhilina T.N."/>
            <person name="Kostrikina N.A."/>
            <person name="Kublanov I.V."/>
        </authorList>
    </citation>
    <scope>NUCLEOTIDE SEQUENCE [LARGE SCALE GENOMIC DNA]</scope>
    <source>
        <strain evidence="3 4">Z-1701</strain>
    </source>
</reference>
<dbReference type="SMART" id="SM00267">
    <property type="entry name" value="GGDEF"/>
    <property type="match status" value="1"/>
</dbReference>
<dbReference type="SUPFAM" id="SSF55785">
    <property type="entry name" value="PYP-like sensor domain (PAS domain)"/>
    <property type="match status" value="1"/>
</dbReference>
<dbReference type="InterPro" id="IPR035965">
    <property type="entry name" value="PAS-like_dom_sf"/>
</dbReference>
<evidence type="ECO:0000313" key="3">
    <source>
        <dbReference type="EMBL" id="NBG88281.1"/>
    </source>
</evidence>
<dbReference type="InterPro" id="IPR000014">
    <property type="entry name" value="PAS"/>
</dbReference>
<dbReference type="Pfam" id="PF00990">
    <property type="entry name" value="GGDEF"/>
    <property type="match status" value="1"/>
</dbReference>
<dbReference type="EMBL" id="SUMG01000007">
    <property type="protein sequence ID" value="NBG88281.1"/>
    <property type="molecule type" value="Genomic_DNA"/>
</dbReference>
<evidence type="ECO:0000259" key="2">
    <source>
        <dbReference type="PROSITE" id="PS51832"/>
    </source>
</evidence>
<organism evidence="3 4">
    <name type="scientific">Isachenkonia alkalipeptolytica</name>
    <dbReference type="NCBI Taxonomy" id="2565777"/>
    <lineage>
        <taxon>Bacteria</taxon>
        <taxon>Bacillati</taxon>
        <taxon>Bacillota</taxon>
        <taxon>Clostridia</taxon>
        <taxon>Eubacteriales</taxon>
        <taxon>Clostridiaceae</taxon>
        <taxon>Isachenkonia</taxon>
    </lineage>
</organism>
<dbReference type="SUPFAM" id="SSF109604">
    <property type="entry name" value="HD-domain/PDEase-like"/>
    <property type="match status" value="1"/>
</dbReference>
<dbReference type="InterPro" id="IPR006675">
    <property type="entry name" value="HDIG_dom"/>
</dbReference>
<sequence>MNRKDDDSNHGKNSALEAKKRSLEKVLAYSRDFIQLQNKELDFPKITEDFLEISRGKFAAFNLYDDRGENFTTEAIAGDEELIQLGVKLAGLCCGRMTWNHDEAREQKMRGKTTTRFSSVADLAGGVLSRNLVKKAAKRLNIGETVVIKIMNKEKTLGDFTVFMGEGESFDQQEIAEIFSNQVGMVLERQKVEKQLSEQNRLFTRLSQQVPGAFFQARLKNAGELEFLFISDGVQELCEVSPEEVRRNPPVVFSHIHPEDFQRVKGTIEKSAAQLSIWEVEYRVVLPTKGERWLKGSARPEKLADGSVVWHGYINDFTENVRRQKKIEYLSIHDDLTGLYNRRYMESMEKHLDREENLPLAYFYMDLNGLKLNNDAFGHEKGDELLKLVAKILKNNCREQDTVARVGGDEFSILLPRTSKEQADNIAKRIQEEISKAKMEPVMVSIALGFAVKTKVQEQMGNIKSIAEKRMYKNKRQNGGALRTETIDMILQSIEEKHKKEEIHSLRVGEYTGKIGRSLGMKPRDLEKLKRVSYLHDIGKVMVSPEILNKADKLTEEEYEVVRQHPEIGYQILKSLEEYADMSEIVLYHHERWDGKGYPQGLKKEEIPLESRIINIADAYEAMTADRPYRGAKTKEAALKELQRCAGSQFDPELVRLFIENTRR</sequence>
<dbReference type="CDD" id="cd00077">
    <property type="entry name" value="HDc"/>
    <property type="match status" value="1"/>
</dbReference>
<dbReference type="PANTHER" id="PTHR43155">
    <property type="entry name" value="CYCLIC DI-GMP PHOSPHODIESTERASE PA4108-RELATED"/>
    <property type="match status" value="1"/>
</dbReference>
<feature type="domain" description="HD-GYP" evidence="2">
    <location>
        <begin position="479"/>
        <end position="664"/>
    </location>
</feature>
<evidence type="ECO:0000313" key="4">
    <source>
        <dbReference type="Proteomes" id="UP000449710"/>
    </source>
</evidence>
<dbReference type="Gene3D" id="3.30.70.270">
    <property type="match status" value="1"/>
</dbReference>
<dbReference type="CDD" id="cd01949">
    <property type="entry name" value="GGDEF"/>
    <property type="match status" value="1"/>
</dbReference>
<dbReference type="NCBIfam" id="TIGR00254">
    <property type="entry name" value="GGDEF"/>
    <property type="match status" value="1"/>
</dbReference>
<dbReference type="Gene3D" id="3.30.450.20">
    <property type="entry name" value="PAS domain"/>
    <property type="match status" value="1"/>
</dbReference>